<dbReference type="InterPro" id="IPR018841">
    <property type="entry name" value="DUF2442"/>
</dbReference>
<name>A0A1T5K0R6_9FIRM</name>
<dbReference type="SUPFAM" id="SSF143880">
    <property type="entry name" value="NE0471 N-terminal domain-like"/>
    <property type="match status" value="1"/>
</dbReference>
<evidence type="ECO:0008006" key="3">
    <source>
        <dbReference type="Google" id="ProtNLM"/>
    </source>
</evidence>
<evidence type="ECO:0000313" key="2">
    <source>
        <dbReference type="Proteomes" id="UP000190285"/>
    </source>
</evidence>
<dbReference type="AlphaFoldDB" id="A0A1T5K0R6"/>
<dbReference type="OrthoDB" id="162796at2"/>
<protein>
    <recommendedName>
        <fullName evidence="3">DUF2442 domain-containing protein</fullName>
    </recommendedName>
</protein>
<dbReference type="STRING" id="36842.SAMN02194393_01538"/>
<dbReference type="InterPro" id="IPR036782">
    <property type="entry name" value="NE0471-like_N"/>
</dbReference>
<dbReference type="Proteomes" id="UP000190285">
    <property type="component" value="Unassembled WGS sequence"/>
</dbReference>
<accession>A0A1T5K0R6</accession>
<dbReference type="RefSeq" id="WP_079490604.1">
    <property type="nucleotide sequence ID" value="NZ_FUZT01000003.1"/>
</dbReference>
<reference evidence="1 2" key="1">
    <citation type="submission" date="2017-02" db="EMBL/GenBank/DDBJ databases">
        <authorList>
            <person name="Peterson S.W."/>
        </authorList>
    </citation>
    <scope>NUCLEOTIDE SEQUENCE [LARGE SCALE GENOMIC DNA]</scope>
    <source>
        <strain evidence="1 2">M1</strain>
    </source>
</reference>
<organism evidence="1 2">
    <name type="scientific">Maledivibacter halophilus</name>
    <dbReference type="NCBI Taxonomy" id="36842"/>
    <lineage>
        <taxon>Bacteria</taxon>
        <taxon>Bacillati</taxon>
        <taxon>Bacillota</taxon>
        <taxon>Clostridia</taxon>
        <taxon>Peptostreptococcales</taxon>
        <taxon>Caminicellaceae</taxon>
        <taxon>Maledivibacter</taxon>
    </lineage>
</organism>
<gene>
    <name evidence="1" type="ORF">SAMN02194393_01538</name>
</gene>
<dbReference type="EMBL" id="FUZT01000003">
    <property type="protein sequence ID" value="SKC57392.1"/>
    <property type="molecule type" value="Genomic_DNA"/>
</dbReference>
<keyword evidence="2" id="KW-1185">Reference proteome</keyword>
<evidence type="ECO:0000313" key="1">
    <source>
        <dbReference type="EMBL" id="SKC57392.1"/>
    </source>
</evidence>
<proteinExistence type="predicted"/>
<dbReference type="Pfam" id="PF10387">
    <property type="entry name" value="DUF2442"/>
    <property type="match status" value="1"/>
</dbReference>
<dbReference type="Gene3D" id="3.30.2020.10">
    <property type="entry name" value="NE0471-like N-terminal domain"/>
    <property type="match status" value="1"/>
</dbReference>
<sequence>MYLAVKEVKPLRDYQLELTFENGEKRIFDMKPYLDKGIYKELKDENKFKTVRISFDSIEWCNQADIDPEFLYKKSVECVLQ</sequence>